<dbReference type="Proteomes" id="UP000030746">
    <property type="component" value="Unassembled WGS sequence"/>
</dbReference>
<protein>
    <submittedName>
        <fullName evidence="2">Uncharacterized protein</fullName>
    </submittedName>
</protein>
<feature type="compositionally biased region" description="Basic and acidic residues" evidence="1">
    <location>
        <begin position="30"/>
        <end position="46"/>
    </location>
</feature>
<dbReference type="AlphaFoldDB" id="V3ZW29"/>
<dbReference type="CTD" id="20240449"/>
<evidence type="ECO:0000313" key="3">
    <source>
        <dbReference type="Proteomes" id="UP000030746"/>
    </source>
</evidence>
<dbReference type="EMBL" id="KB202990">
    <property type="protein sequence ID" value="ESO86815.1"/>
    <property type="molecule type" value="Genomic_DNA"/>
</dbReference>
<feature type="compositionally biased region" description="Basic and acidic residues" evidence="1">
    <location>
        <begin position="53"/>
        <end position="62"/>
    </location>
</feature>
<organism evidence="2 3">
    <name type="scientific">Lottia gigantea</name>
    <name type="common">Giant owl limpet</name>
    <dbReference type="NCBI Taxonomy" id="225164"/>
    <lineage>
        <taxon>Eukaryota</taxon>
        <taxon>Metazoa</taxon>
        <taxon>Spiralia</taxon>
        <taxon>Lophotrochozoa</taxon>
        <taxon>Mollusca</taxon>
        <taxon>Gastropoda</taxon>
        <taxon>Patellogastropoda</taxon>
        <taxon>Lottioidea</taxon>
        <taxon>Lottiidae</taxon>
        <taxon>Lottia</taxon>
    </lineage>
</organism>
<feature type="compositionally biased region" description="Polar residues" evidence="1">
    <location>
        <begin position="87"/>
        <end position="96"/>
    </location>
</feature>
<sequence length="271" mass="30553">MSALNLIRKFRLQTTPNVAKLSRIWTTRGNSDDSNKSKSADVEKKSARSSLRWKLDPSKRLEFMLGEPSGKLERNVNSESMKDSPEFGNSPQNNPVKSPDHGNKNAKNLRRELDPSTRLESMLGEQNVKIDNINVEFERNGKVESMKDQSEAGIPPNNNSITYTGNIKFTSNENKSGMEKSVLGNSETSSQFFSSEPKSENLIQGSSEPSTEDKAKFFASRTARRSKLSPLQRYSWMIENADDNLKERLESDIDESLKDLKKLADNVKNKD</sequence>
<feature type="compositionally biased region" description="Polar residues" evidence="1">
    <location>
        <begin position="156"/>
        <end position="175"/>
    </location>
</feature>
<feature type="compositionally biased region" description="Basic and acidic residues" evidence="1">
    <location>
        <begin position="70"/>
        <end position="85"/>
    </location>
</feature>
<dbReference type="GeneID" id="20240449"/>
<feature type="region of interest" description="Disordered" evidence="1">
    <location>
        <begin position="24"/>
        <end position="125"/>
    </location>
</feature>
<feature type="compositionally biased region" description="Basic and acidic residues" evidence="1">
    <location>
        <begin position="98"/>
        <end position="117"/>
    </location>
</feature>
<proteinExistence type="predicted"/>
<reference evidence="2 3" key="1">
    <citation type="journal article" date="2013" name="Nature">
        <title>Insights into bilaterian evolution from three spiralian genomes.</title>
        <authorList>
            <person name="Simakov O."/>
            <person name="Marletaz F."/>
            <person name="Cho S.J."/>
            <person name="Edsinger-Gonzales E."/>
            <person name="Havlak P."/>
            <person name="Hellsten U."/>
            <person name="Kuo D.H."/>
            <person name="Larsson T."/>
            <person name="Lv J."/>
            <person name="Arendt D."/>
            <person name="Savage R."/>
            <person name="Osoegawa K."/>
            <person name="de Jong P."/>
            <person name="Grimwood J."/>
            <person name="Chapman J.A."/>
            <person name="Shapiro H."/>
            <person name="Aerts A."/>
            <person name="Otillar R.P."/>
            <person name="Terry A.Y."/>
            <person name="Boore J.L."/>
            <person name="Grigoriev I.V."/>
            <person name="Lindberg D.R."/>
            <person name="Seaver E.C."/>
            <person name="Weisblat D.A."/>
            <person name="Putnam N.H."/>
            <person name="Rokhsar D.S."/>
        </authorList>
    </citation>
    <scope>NUCLEOTIDE SEQUENCE [LARGE SCALE GENOMIC DNA]</scope>
</reference>
<feature type="compositionally biased region" description="Polar residues" evidence="1">
    <location>
        <begin position="183"/>
        <end position="209"/>
    </location>
</feature>
<dbReference type="KEGG" id="lgi:LOTGIDRAFT_166818"/>
<gene>
    <name evidence="2" type="ORF">LOTGIDRAFT_166818</name>
</gene>
<feature type="region of interest" description="Disordered" evidence="1">
    <location>
        <begin position="142"/>
        <end position="222"/>
    </location>
</feature>
<name>V3ZW29_LOTGI</name>
<dbReference type="HOGENOM" id="CLU_1027752_0_0_1"/>
<keyword evidence="3" id="KW-1185">Reference proteome</keyword>
<dbReference type="RefSeq" id="XP_009062510.1">
    <property type="nucleotide sequence ID" value="XM_009064262.1"/>
</dbReference>
<accession>V3ZW29</accession>
<evidence type="ECO:0000313" key="2">
    <source>
        <dbReference type="EMBL" id="ESO86815.1"/>
    </source>
</evidence>
<evidence type="ECO:0000256" key="1">
    <source>
        <dbReference type="SAM" id="MobiDB-lite"/>
    </source>
</evidence>